<dbReference type="InterPro" id="IPR050903">
    <property type="entry name" value="Bact_Chemotaxis_MeTrfase"/>
</dbReference>
<feature type="binding site" evidence="6">
    <location>
        <position position="123"/>
    </location>
    <ligand>
        <name>S-adenosyl-L-methionine</name>
        <dbReference type="ChEBI" id="CHEBI:59789"/>
    </ligand>
</feature>
<dbReference type="SUPFAM" id="SSF53335">
    <property type="entry name" value="S-adenosyl-L-methionine-dependent methyltransferases"/>
    <property type="match status" value="1"/>
</dbReference>
<dbReference type="InterPro" id="IPR026024">
    <property type="entry name" value="Chemotaxis_MeTrfase_CheR"/>
</dbReference>
<dbReference type="OrthoDB" id="9816309at2"/>
<feature type="domain" description="CheR-type methyltransferase" evidence="7">
    <location>
        <begin position="16"/>
        <end position="279"/>
    </location>
</feature>
<dbReference type="Proteomes" id="UP000196027">
    <property type="component" value="Chromosome"/>
</dbReference>
<dbReference type="PIRSF" id="PIRSF000410">
    <property type="entry name" value="CheR"/>
    <property type="match status" value="1"/>
</dbReference>
<keyword evidence="9" id="KW-1185">Reference proteome</keyword>
<gene>
    <name evidence="8" type="ORF">OLMES_2874</name>
</gene>
<sequence length="279" mass="32593">MRLHEASNQLNIPSIEEFCLFQQFILKELGISLQPQKRAMLGHRLSKRLCHLKLDSFRDYYSLITDRCNSDEKQIALDLITTNETYFFREPKHFDFLSEMILHTYPKTRPFRVWSAACSTGEEPYSIAMLLEDKCPATWSLLATDVNCTVLKSARRAIYLDSRMSELSPQYRRRFCLKGQNAFSNHLRISPDLRTKVQFRHLNLLDDFKGIGKFELIFLRNVLIYFDESLKRKIILKIMTHLVPGGYLFVGHSESFHGIHPKLKTIQPAIMQFEPDIAS</sequence>
<evidence type="ECO:0000313" key="8">
    <source>
        <dbReference type="EMBL" id="ARU56922.1"/>
    </source>
</evidence>
<dbReference type="KEGG" id="ome:OLMES_2874"/>
<keyword evidence="2 5" id="KW-0489">Methyltransferase</keyword>
<comment type="catalytic activity">
    <reaction evidence="1 5">
        <text>L-glutamyl-[protein] + S-adenosyl-L-methionine = [protein]-L-glutamate 5-O-methyl ester + S-adenosyl-L-homocysteine</text>
        <dbReference type="Rhea" id="RHEA:24452"/>
        <dbReference type="Rhea" id="RHEA-COMP:10208"/>
        <dbReference type="Rhea" id="RHEA-COMP:10311"/>
        <dbReference type="ChEBI" id="CHEBI:29973"/>
        <dbReference type="ChEBI" id="CHEBI:57856"/>
        <dbReference type="ChEBI" id="CHEBI:59789"/>
        <dbReference type="ChEBI" id="CHEBI:82795"/>
        <dbReference type="EC" id="2.1.1.80"/>
    </reaction>
</comment>
<evidence type="ECO:0000256" key="4">
    <source>
        <dbReference type="ARBA" id="ARBA00022691"/>
    </source>
</evidence>
<evidence type="ECO:0000256" key="6">
    <source>
        <dbReference type="PIRSR" id="PIRSR000410-1"/>
    </source>
</evidence>
<feature type="binding site" evidence="6">
    <location>
        <position position="83"/>
    </location>
    <ligand>
        <name>S-adenosyl-L-methionine</name>
        <dbReference type="ChEBI" id="CHEBI:59789"/>
    </ligand>
</feature>
<dbReference type="CDD" id="cd02440">
    <property type="entry name" value="AdoMet_MTases"/>
    <property type="match status" value="1"/>
</dbReference>
<dbReference type="GO" id="GO:0008983">
    <property type="term" value="F:protein-glutamate O-methyltransferase activity"/>
    <property type="evidence" value="ECO:0007669"/>
    <property type="project" value="UniProtKB-EC"/>
</dbReference>
<dbReference type="Gene3D" id="1.10.155.10">
    <property type="entry name" value="Chemotaxis receptor methyltransferase CheR, N-terminal domain"/>
    <property type="match status" value="1"/>
</dbReference>
<dbReference type="InterPro" id="IPR000780">
    <property type="entry name" value="CheR_MeTrfase"/>
</dbReference>
<dbReference type="Gene3D" id="3.40.50.150">
    <property type="entry name" value="Vaccinia Virus protein VP39"/>
    <property type="match status" value="1"/>
</dbReference>
<evidence type="ECO:0000259" key="7">
    <source>
        <dbReference type="PROSITE" id="PS50123"/>
    </source>
</evidence>
<dbReference type="PANTHER" id="PTHR24422:SF26">
    <property type="entry name" value="CHEMOTAXIS PROTEIN METHYLTRANSFERASE"/>
    <property type="match status" value="1"/>
</dbReference>
<dbReference type="Pfam" id="PF01739">
    <property type="entry name" value="CheR"/>
    <property type="match status" value="1"/>
</dbReference>
<keyword evidence="3 5" id="KW-0808">Transferase</keyword>
<evidence type="ECO:0000256" key="2">
    <source>
        <dbReference type="ARBA" id="ARBA00022603"/>
    </source>
</evidence>
<dbReference type="EMBL" id="CP021425">
    <property type="protein sequence ID" value="ARU56922.1"/>
    <property type="molecule type" value="Genomic_DNA"/>
</dbReference>
<comment type="function">
    <text evidence="5">Methylation of the membrane-bound methyl-accepting chemotaxis proteins (MCP) to form gamma-glutamyl methyl ester residues in MCP.</text>
</comment>
<dbReference type="Pfam" id="PF03705">
    <property type="entry name" value="CheR_N"/>
    <property type="match status" value="1"/>
</dbReference>
<proteinExistence type="predicted"/>
<evidence type="ECO:0000256" key="3">
    <source>
        <dbReference type="ARBA" id="ARBA00022679"/>
    </source>
</evidence>
<organism evidence="8 9">
    <name type="scientific">Oleiphilus messinensis</name>
    <dbReference type="NCBI Taxonomy" id="141451"/>
    <lineage>
        <taxon>Bacteria</taxon>
        <taxon>Pseudomonadati</taxon>
        <taxon>Pseudomonadota</taxon>
        <taxon>Gammaproteobacteria</taxon>
        <taxon>Oceanospirillales</taxon>
        <taxon>Oleiphilaceae</taxon>
        <taxon>Oleiphilus</taxon>
    </lineage>
</organism>
<dbReference type="SUPFAM" id="SSF47757">
    <property type="entry name" value="Chemotaxis receptor methyltransferase CheR, N-terminal domain"/>
    <property type="match status" value="1"/>
</dbReference>
<dbReference type="InterPro" id="IPR029063">
    <property type="entry name" value="SAM-dependent_MTases_sf"/>
</dbReference>
<dbReference type="InterPro" id="IPR022642">
    <property type="entry name" value="CheR_C"/>
</dbReference>
<dbReference type="PROSITE" id="PS50123">
    <property type="entry name" value="CHER"/>
    <property type="match status" value="1"/>
</dbReference>
<dbReference type="GO" id="GO:0032259">
    <property type="term" value="P:methylation"/>
    <property type="evidence" value="ECO:0007669"/>
    <property type="project" value="UniProtKB-KW"/>
</dbReference>
<feature type="binding site" evidence="6">
    <location>
        <position position="89"/>
    </location>
    <ligand>
        <name>S-adenosyl-L-methionine</name>
        <dbReference type="ChEBI" id="CHEBI:59789"/>
    </ligand>
</feature>
<dbReference type="InterPro" id="IPR036804">
    <property type="entry name" value="CheR_N_sf"/>
</dbReference>
<feature type="binding site" evidence="6">
    <location>
        <position position="145"/>
    </location>
    <ligand>
        <name>S-adenosyl-L-methionine</name>
        <dbReference type="ChEBI" id="CHEBI:59789"/>
    </ligand>
</feature>
<dbReference type="EC" id="2.1.1.80" evidence="5"/>
<dbReference type="PRINTS" id="PR00996">
    <property type="entry name" value="CHERMTFRASE"/>
</dbReference>
<feature type="binding site" evidence="6">
    <location>
        <position position="85"/>
    </location>
    <ligand>
        <name>S-adenosyl-L-methionine</name>
        <dbReference type="ChEBI" id="CHEBI:59789"/>
    </ligand>
</feature>
<dbReference type="SMART" id="SM00138">
    <property type="entry name" value="MeTrc"/>
    <property type="match status" value="1"/>
</dbReference>
<dbReference type="RefSeq" id="WP_087461871.1">
    <property type="nucleotide sequence ID" value="NZ_CP021425.1"/>
</dbReference>
<accession>A0A1Y0I8T5</accession>
<keyword evidence="4 5" id="KW-0949">S-adenosyl-L-methionine</keyword>
<feature type="binding site" evidence="6">
    <location>
        <begin position="220"/>
        <end position="221"/>
    </location>
    <ligand>
        <name>S-adenosyl-L-methionine</name>
        <dbReference type="ChEBI" id="CHEBI:59789"/>
    </ligand>
</feature>
<evidence type="ECO:0000313" key="9">
    <source>
        <dbReference type="Proteomes" id="UP000196027"/>
    </source>
</evidence>
<reference evidence="8 9" key="1">
    <citation type="submission" date="2017-05" db="EMBL/GenBank/DDBJ databases">
        <title>Genomic insights into alkan degradation activity of Oleiphilus messinensis.</title>
        <authorList>
            <person name="Kozyavkin S.A."/>
            <person name="Slesarev A.I."/>
            <person name="Golyshin P.N."/>
            <person name="Korzhenkov A."/>
            <person name="Golyshina O.N."/>
            <person name="Toshchakov S.V."/>
        </authorList>
    </citation>
    <scope>NUCLEOTIDE SEQUENCE [LARGE SCALE GENOMIC DNA]</scope>
    <source>
        <strain evidence="8 9">ME102</strain>
    </source>
</reference>
<evidence type="ECO:0000256" key="5">
    <source>
        <dbReference type="PIRNR" id="PIRNR000410"/>
    </source>
</evidence>
<evidence type="ECO:0000256" key="1">
    <source>
        <dbReference type="ARBA" id="ARBA00001541"/>
    </source>
</evidence>
<dbReference type="InterPro" id="IPR022641">
    <property type="entry name" value="CheR_N"/>
</dbReference>
<dbReference type="PANTHER" id="PTHR24422">
    <property type="entry name" value="CHEMOTAXIS PROTEIN METHYLTRANSFERASE"/>
    <property type="match status" value="1"/>
</dbReference>
<protein>
    <recommendedName>
        <fullName evidence="5">Chemotaxis protein methyltransferase</fullName>
        <ecNumber evidence="5">2.1.1.80</ecNumber>
    </recommendedName>
</protein>
<feature type="binding site" evidence="6">
    <location>
        <begin position="203"/>
        <end position="204"/>
    </location>
    <ligand>
        <name>S-adenosyl-L-methionine</name>
        <dbReference type="ChEBI" id="CHEBI:59789"/>
    </ligand>
</feature>
<name>A0A1Y0I8T5_9GAMM</name>
<dbReference type="AlphaFoldDB" id="A0A1Y0I8T5"/>